<evidence type="ECO:0000313" key="2">
    <source>
        <dbReference type="Proteomes" id="UP000184611"/>
    </source>
</evidence>
<evidence type="ECO:0000313" key="1">
    <source>
        <dbReference type="EMBL" id="SHO73964.1"/>
    </source>
</evidence>
<evidence type="ECO:0008006" key="3">
    <source>
        <dbReference type="Google" id="ProtNLM"/>
    </source>
</evidence>
<reference evidence="2" key="1">
    <citation type="submission" date="2016-12" db="EMBL/GenBank/DDBJ databases">
        <authorList>
            <person name="Varghese N."/>
            <person name="Submissions S."/>
        </authorList>
    </citation>
    <scope>NUCLEOTIDE SEQUENCE [LARGE SCALE GENOMIC DNA]</scope>
    <source>
        <strain evidence="2">DSM 18830</strain>
    </source>
</reference>
<dbReference type="PROSITE" id="PS51257">
    <property type="entry name" value="PROKAR_LIPOPROTEIN"/>
    <property type="match status" value="1"/>
</dbReference>
<dbReference type="EMBL" id="FRYK01000005">
    <property type="protein sequence ID" value="SHO73964.1"/>
    <property type="molecule type" value="Genomic_DNA"/>
</dbReference>
<protein>
    <recommendedName>
        <fullName evidence="3">Lipoprotein</fullName>
    </recommendedName>
</protein>
<gene>
    <name evidence="1" type="ORF">SAMN05443547_2343</name>
</gene>
<name>A0A1M7ZYM9_9FLAO</name>
<organism evidence="1 2">
    <name type="scientific">Flavobacterium cucumis</name>
    <dbReference type="NCBI Taxonomy" id="416016"/>
    <lineage>
        <taxon>Bacteria</taxon>
        <taxon>Pseudomonadati</taxon>
        <taxon>Bacteroidota</taxon>
        <taxon>Flavobacteriia</taxon>
        <taxon>Flavobacteriales</taxon>
        <taxon>Flavobacteriaceae</taxon>
        <taxon>Flavobacterium</taxon>
    </lineage>
</organism>
<dbReference type="Proteomes" id="UP000184611">
    <property type="component" value="Unassembled WGS sequence"/>
</dbReference>
<dbReference type="AlphaFoldDB" id="A0A1M7ZYM9"/>
<accession>A0A1M7ZYM9</accession>
<keyword evidence="2" id="KW-1185">Reference proteome</keyword>
<sequence length="135" mass="15963">MKKKQIFISILSIFLFLSCKTTDNCISRIAFKKQLESPGPDLITFSLTSNEKEFEKYIEEYGLIEVVFNEKKFFKTKVFEIIKIEGNNYELKAMSPYFSLIDYYTEEQVHTLFNESSNMQINIILNDKKFVFTKC</sequence>
<dbReference type="RefSeq" id="WP_073584657.1">
    <property type="nucleotide sequence ID" value="NZ_CBCSEA010000023.1"/>
</dbReference>
<proteinExistence type="predicted"/>